<feature type="region of interest" description="Disordered" evidence="2">
    <location>
        <begin position="363"/>
        <end position="410"/>
    </location>
</feature>
<dbReference type="InterPro" id="IPR036638">
    <property type="entry name" value="HLH_DNA-bd_sf"/>
</dbReference>
<comment type="caution">
    <text evidence="4">The sequence shown here is derived from an EMBL/GenBank/DDBJ whole genome shotgun (WGS) entry which is preliminary data.</text>
</comment>
<sequence>MSANASGVAIPPPPGGHGGMDRGRANSALSGRLRAASEMMREGVISKEENAMMKQLILNNTSDPSFREQFDIARKTKDPEAIRRLFKNHNSDGGSNGHHMTSSGSHGSLSQAFINDSIMMDLTDMSLGDVDDFSSFLDDFSADPIMQHPTAASASLQPTAASAPQPQYFGATARPPHTAADTQQGPGHQQRHSVGFVTEFGAQMAAPTKTNQGRPEYTRKRQASRSAPGPVVAKINANSAGSAAIAPSAAGPNAGRERVGSRPVDLHTASSAAAAVGLTAARGRAPTYTRANAQQRSSHPGIKSEATSPYAASPANASSAPSAASAAAAAMRGRAAGPSRVGGAAPRMNPMYHHQHGMVASHVVGRPGLGSSAAHVRLGSPSGSSAAGDDEEDEERSGIAKTRKNERERKRRLAVTQGFDELYKLLKSLEEERHSTGTIDKSPERLSILSTSKLDKASILRNSIDKIRSLEGEVVGLRKENDRLSHLIQQRHKR</sequence>
<dbReference type="SUPFAM" id="SSF47459">
    <property type="entry name" value="HLH, helix-loop-helix DNA-binding domain"/>
    <property type="match status" value="1"/>
</dbReference>
<reference evidence="4 5" key="1">
    <citation type="submission" date="2017-12" db="EMBL/GenBank/DDBJ databases">
        <title>Sequencing, de novo assembly and annotation of complete genome of a new Thraustochytrid species, strain FCC1311.</title>
        <authorList>
            <person name="Sedici K."/>
            <person name="Godart F."/>
            <person name="Aiese Cigliano R."/>
            <person name="Sanseverino W."/>
            <person name="Barakat M."/>
            <person name="Ortet P."/>
            <person name="Marechal E."/>
            <person name="Cagnac O."/>
            <person name="Amato A."/>
        </authorList>
    </citation>
    <scope>NUCLEOTIDE SEQUENCE [LARGE SCALE GENOMIC DNA]</scope>
</reference>
<accession>A0A2R5GW33</accession>
<gene>
    <name evidence="4" type="ORF">FCC1311_112692</name>
</gene>
<feature type="domain" description="BHLH" evidence="3">
    <location>
        <begin position="399"/>
        <end position="470"/>
    </location>
</feature>
<organism evidence="4 5">
    <name type="scientific">Hondaea fermentalgiana</name>
    <dbReference type="NCBI Taxonomy" id="2315210"/>
    <lineage>
        <taxon>Eukaryota</taxon>
        <taxon>Sar</taxon>
        <taxon>Stramenopiles</taxon>
        <taxon>Bigyra</taxon>
        <taxon>Labyrinthulomycetes</taxon>
        <taxon>Thraustochytrida</taxon>
        <taxon>Thraustochytriidae</taxon>
        <taxon>Hondaea</taxon>
    </lineage>
</organism>
<feature type="region of interest" description="Disordered" evidence="2">
    <location>
        <begin position="243"/>
        <end position="265"/>
    </location>
</feature>
<dbReference type="AlphaFoldDB" id="A0A2R5GW33"/>
<feature type="region of interest" description="Disordered" evidence="2">
    <location>
        <begin position="1"/>
        <end position="25"/>
    </location>
</feature>
<dbReference type="EMBL" id="BEYU01000265">
    <property type="protein sequence ID" value="GBG35046.1"/>
    <property type="molecule type" value="Genomic_DNA"/>
</dbReference>
<dbReference type="InterPro" id="IPR011598">
    <property type="entry name" value="bHLH_dom"/>
</dbReference>
<feature type="region of interest" description="Disordered" evidence="2">
    <location>
        <begin position="285"/>
        <end position="318"/>
    </location>
</feature>
<dbReference type="Gene3D" id="4.10.280.10">
    <property type="entry name" value="Helix-loop-helix DNA-binding domain"/>
    <property type="match status" value="1"/>
</dbReference>
<dbReference type="Proteomes" id="UP000241890">
    <property type="component" value="Unassembled WGS sequence"/>
</dbReference>
<dbReference type="Pfam" id="PF00010">
    <property type="entry name" value="HLH"/>
    <property type="match status" value="1"/>
</dbReference>
<evidence type="ECO:0000313" key="5">
    <source>
        <dbReference type="Proteomes" id="UP000241890"/>
    </source>
</evidence>
<dbReference type="InParanoid" id="A0A2R5GW33"/>
<feature type="compositionally biased region" description="Low complexity" evidence="2">
    <location>
        <begin position="306"/>
        <end position="318"/>
    </location>
</feature>
<dbReference type="PROSITE" id="PS50888">
    <property type="entry name" value="BHLH"/>
    <property type="match status" value="1"/>
</dbReference>
<keyword evidence="1" id="KW-0175">Coiled coil</keyword>
<name>A0A2R5GW33_9STRA</name>
<feature type="region of interest" description="Disordered" evidence="2">
    <location>
        <begin position="151"/>
        <end position="191"/>
    </location>
</feature>
<feature type="compositionally biased region" description="Low complexity" evidence="2">
    <location>
        <begin position="243"/>
        <end position="254"/>
    </location>
</feature>
<evidence type="ECO:0000256" key="2">
    <source>
        <dbReference type="SAM" id="MobiDB-lite"/>
    </source>
</evidence>
<dbReference type="GO" id="GO:0046983">
    <property type="term" value="F:protein dimerization activity"/>
    <property type="evidence" value="ECO:0007669"/>
    <property type="project" value="InterPro"/>
</dbReference>
<evidence type="ECO:0000256" key="1">
    <source>
        <dbReference type="SAM" id="Coils"/>
    </source>
</evidence>
<evidence type="ECO:0000313" key="4">
    <source>
        <dbReference type="EMBL" id="GBG35046.1"/>
    </source>
</evidence>
<feature type="compositionally biased region" description="Polar residues" evidence="2">
    <location>
        <begin position="151"/>
        <end position="165"/>
    </location>
</feature>
<feature type="compositionally biased region" description="Polar residues" evidence="2">
    <location>
        <begin position="289"/>
        <end position="298"/>
    </location>
</feature>
<proteinExistence type="predicted"/>
<evidence type="ECO:0000259" key="3">
    <source>
        <dbReference type="PROSITE" id="PS50888"/>
    </source>
</evidence>
<protein>
    <recommendedName>
        <fullName evidence="3">BHLH domain-containing protein</fullName>
    </recommendedName>
</protein>
<feature type="region of interest" description="Disordered" evidence="2">
    <location>
        <begin position="204"/>
        <end position="230"/>
    </location>
</feature>
<dbReference type="SMART" id="SM00353">
    <property type="entry name" value="HLH"/>
    <property type="match status" value="1"/>
</dbReference>
<keyword evidence="5" id="KW-1185">Reference proteome</keyword>
<feature type="coiled-coil region" evidence="1">
    <location>
        <begin position="460"/>
        <end position="487"/>
    </location>
</feature>